<dbReference type="CDD" id="cd00064">
    <property type="entry name" value="FU"/>
    <property type="match status" value="3"/>
</dbReference>
<evidence type="ECO:0000313" key="33">
    <source>
        <dbReference type="EMBL" id="KAG8446751.1"/>
    </source>
</evidence>
<keyword evidence="14 30" id="KW-0067">ATP-binding</keyword>
<keyword evidence="13" id="KW-0418">Kinase</keyword>
<dbReference type="GO" id="GO:0004714">
    <property type="term" value="F:transmembrane receptor protein tyrosine kinase activity"/>
    <property type="evidence" value="ECO:0007669"/>
    <property type="project" value="UniProtKB-EC"/>
</dbReference>
<evidence type="ECO:0000256" key="15">
    <source>
        <dbReference type="ARBA" id="ARBA00022989"/>
    </source>
</evidence>
<evidence type="ECO:0000256" key="27">
    <source>
        <dbReference type="ARBA" id="ARBA00041969"/>
    </source>
</evidence>
<dbReference type="Pfam" id="PF01030">
    <property type="entry name" value="Recep_L_domain"/>
    <property type="match status" value="2"/>
</dbReference>
<evidence type="ECO:0000256" key="14">
    <source>
        <dbReference type="ARBA" id="ARBA00022840"/>
    </source>
</evidence>
<evidence type="ECO:0000256" key="25">
    <source>
        <dbReference type="ARBA" id="ARBA00037619"/>
    </source>
</evidence>
<dbReference type="GO" id="GO:0005634">
    <property type="term" value="C:nucleus"/>
    <property type="evidence" value="ECO:0007669"/>
    <property type="project" value="UniProtKB-SubCell"/>
</dbReference>
<evidence type="ECO:0000256" key="6">
    <source>
        <dbReference type="ARBA" id="ARBA00022475"/>
    </source>
</evidence>
<dbReference type="InterPro" id="IPR006212">
    <property type="entry name" value="Furin_repeat"/>
</dbReference>
<dbReference type="FunFam" id="3.30.200.20:FF:000184">
    <property type="entry name" value="Receptor protein-tyrosine kinase"/>
    <property type="match status" value="1"/>
</dbReference>
<evidence type="ECO:0000256" key="11">
    <source>
        <dbReference type="ARBA" id="ARBA00022741"/>
    </source>
</evidence>
<gene>
    <name evidence="33" type="ORF">GDO86_014277</name>
</gene>
<dbReference type="PROSITE" id="PS50011">
    <property type="entry name" value="PROTEIN_KINASE_DOM"/>
    <property type="match status" value="1"/>
</dbReference>
<name>A0A8T2JWF0_9PIPI</name>
<dbReference type="GO" id="GO:0005769">
    <property type="term" value="C:early endosome"/>
    <property type="evidence" value="ECO:0007669"/>
    <property type="project" value="UniProtKB-SubCell"/>
</dbReference>
<keyword evidence="8" id="KW-0597">Phosphoprotein</keyword>
<evidence type="ECO:0000256" key="26">
    <source>
        <dbReference type="ARBA" id="ARBA00040669"/>
    </source>
</evidence>
<dbReference type="GO" id="GO:0007169">
    <property type="term" value="P:cell surface receptor protein tyrosine kinase signaling pathway"/>
    <property type="evidence" value="ECO:0007669"/>
    <property type="project" value="TreeGrafter"/>
</dbReference>
<reference evidence="33" key="1">
    <citation type="thesis" date="2020" institute="ProQuest LLC" country="789 East Eisenhower Parkway, Ann Arbor, MI, USA">
        <title>Comparative Genomics and Chromosome Evolution.</title>
        <authorList>
            <person name="Mudd A.B."/>
        </authorList>
    </citation>
    <scope>NUCLEOTIDE SEQUENCE</scope>
    <source>
        <strain evidence="33">Female2</strain>
        <tissue evidence="33">Blood</tissue>
    </source>
</reference>
<keyword evidence="23" id="KW-0539">Nucleus</keyword>
<dbReference type="GO" id="GO:0008284">
    <property type="term" value="P:positive regulation of cell population proliferation"/>
    <property type="evidence" value="ECO:0007669"/>
    <property type="project" value="TreeGrafter"/>
</dbReference>
<comment type="function">
    <text evidence="25">In the nucleus is involved in transcriptional regulation. Associates with the 5'-TCAAATTC-3' sequence in the PTGS2/COX-2 promoter and activates its transcription. Implicated in transcriptional activation of CDKN1A; the function involves STAT3 and SRC. Involved in the transcription of rRNA genes by RNA Pol I and enhances protein synthesis and cell growth.</text>
</comment>
<dbReference type="Gene3D" id="6.10.250.2930">
    <property type="match status" value="1"/>
</dbReference>
<keyword evidence="17 31" id="KW-0472">Membrane</keyword>
<dbReference type="GO" id="GO:0005524">
    <property type="term" value="F:ATP binding"/>
    <property type="evidence" value="ECO:0007669"/>
    <property type="project" value="UniProtKB-UniRule"/>
</dbReference>
<evidence type="ECO:0000256" key="23">
    <source>
        <dbReference type="ARBA" id="ARBA00023242"/>
    </source>
</evidence>
<evidence type="ECO:0000259" key="32">
    <source>
        <dbReference type="PROSITE" id="PS50011"/>
    </source>
</evidence>
<dbReference type="InterPro" id="IPR006211">
    <property type="entry name" value="Furin-like_Cys-rich_dom"/>
</dbReference>
<comment type="caution">
    <text evidence="33">The sequence shown here is derived from an EMBL/GenBank/DDBJ whole genome shotgun (WGS) entry which is preliminary data.</text>
</comment>
<dbReference type="Pfam" id="PF14843">
    <property type="entry name" value="GF_recep_IV"/>
    <property type="match status" value="1"/>
</dbReference>
<keyword evidence="15 31" id="KW-1133">Transmembrane helix</keyword>
<evidence type="ECO:0000256" key="17">
    <source>
        <dbReference type="ARBA" id="ARBA00023136"/>
    </source>
</evidence>
<keyword evidence="34" id="KW-1185">Reference proteome</keyword>
<keyword evidence="18" id="KW-0829">Tyrosine-protein kinase</keyword>
<evidence type="ECO:0000256" key="22">
    <source>
        <dbReference type="ARBA" id="ARBA00023180"/>
    </source>
</evidence>
<dbReference type="Pfam" id="PF00757">
    <property type="entry name" value="Furin-like"/>
    <property type="match status" value="1"/>
</dbReference>
<dbReference type="FunFam" id="3.80.20.20:FF:000014">
    <property type="entry name" value="Receptor protein-tyrosine kinase"/>
    <property type="match status" value="1"/>
</dbReference>
<dbReference type="InterPro" id="IPR011009">
    <property type="entry name" value="Kinase-like_dom_sf"/>
</dbReference>
<dbReference type="CDD" id="cd12087">
    <property type="entry name" value="TM_EGFR-like"/>
    <property type="match status" value="1"/>
</dbReference>
<dbReference type="InterPro" id="IPR044912">
    <property type="entry name" value="Egfr_JX_dom"/>
</dbReference>
<comment type="catalytic activity">
    <reaction evidence="29">
        <text>L-tyrosyl-[protein] + ATP = O-phospho-L-tyrosyl-[protein] + ADP + H(+)</text>
        <dbReference type="Rhea" id="RHEA:10596"/>
        <dbReference type="Rhea" id="RHEA-COMP:10136"/>
        <dbReference type="Rhea" id="RHEA-COMP:20101"/>
        <dbReference type="ChEBI" id="CHEBI:15378"/>
        <dbReference type="ChEBI" id="CHEBI:30616"/>
        <dbReference type="ChEBI" id="CHEBI:46858"/>
        <dbReference type="ChEBI" id="CHEBI:61978"/>
        <dbReference type="ChEBI" id="CHEBI:456216"/>
        <dbReference type="EC" id="2.7.10.1"/>
    </reaction>
</comment>
<dbReference type="InterPro" id="IPR050122">
    <property type="entry name" value="RTK"/>
</dbReference>
<evidence type="ECO:0000256" key="9">
    <source>
        <dbReference type="ARBA" id="ARBA00022679"/>
    </source>
</evidence>
<evidence type="ECO:0000256" key="4">
    <source>
        <dbReference type="ARBA" id="ARBA00004556"/>
    </source>
</evidence>
<evidence type="ECO:0000256" key="2">
    <source>
        <dbReference type="ARBA" id="ARBA00004199"/>
    </source>
</evidence>
<evidence type="ECO:0000256" key="21">
    <source>
        <dbReference type="ARBA" id="ARBA00023170"/>
    </source>
</evidence>
<keyword evidence="16" id="KW-0805">Transcription regulation</keyword>
<keyword evidence="24" id="KW-0966">Cell projection</keyword>
<dbReference type="Gene3D" id="2.10.220.10">
    <property type="entry name" value="Hormone Receptor, Insulin-like Growth Factor Receptor 1, Chain A, domain 2"/>
    <property type="match status" value="3"/>
</dbReference>
<dbReference type="OrthoDB" id="6219513at2759"/>
<evidence type="ECO:0000256" key="10">
    <source>
        <dbReference type="ARBA" id="ARBA00022692"/>
    </source>
</evidence>
<evidence type="ECO:0000256" key="8">
    <source>
        <dbReference type="ARBA" id="ARBA00022553"/>
    </source>
</evidence>
<dbReference type="AlphaFoldDB" id="A0A8T2JWF0"/>
<evidence type="ECO:0000256" key="28">
    <source>
        <dbReference type="ARBA" id="ARBA00042465"/>
    </source>
</evidence>
<dbReference type="EMBL" id="JAACNH010000003">
    <property type="protein sequence ID" value="KAG8446751.1"/>
    <property type="molecule type" value="Genomic_DNA"/>
</dbReference>
<feature type="transmembrane region" description="Helical" evidence="31">
    <location>
        <begin position="637"/>
        <end position="660"/>
    </location>
</feature>
<keyword evidence="22" id="KW-0325">Glycoprotein</keyword>
<dbReference type="InterPro" id="IPR032778">
    <property type="entry name" value="GF_recep_IV"/>
</dbReference>
<dbReference type="PANTHER" id="PTHR24416">
    <property type="entry name" value="TYROSINE-PROTEIN KINASE RECEPTOR"/>
    <property type="match status" value="1"/>
</dbReference>
<dbReference type="GO" id="GO:0030182">
    <property type="term" value="P:neuron differentiation"/>
    <property type="evidence" value="ECO:0007669"/>
    <property type="project" value="TreeGrafter"/>
</dbReference>
<protein>
    <recommendedName>
        <fullName evidence="26">Receptor tyrosine-protein kinase erbB-2</fullName>
        <ecNumber evidence="5">2.7.10.1</ecNumber>
    </recommendedName>
    <alternativeName>
        <fullName evidence="27">Proto-oncogene c-ErbB-2</fullName>
    </alternativeName>
    <alternativeName>
        <fullName evidence="28">p185erbB2</fullName>
    </alternativeName>
</protein>
<dbReference type="SUPFAM" id="SSF52058">
    <property type="entry name" value="L domain-like"/>
    <property type="match status" value="2"/>
</dbReference>
<evidence type="ECO:0000256" key="19">
    <source>
        <dbReference type="ARBA" id="ARBA00023159"/>
    </source>
</evidence>
<dbReference type="InterPro" id="IPR009030">
    <property type="entry name" value="Growth_fac_rcpt_cys_sf"/>
</dbReference>
<evidence type="ECO:0000256" key="13">
    <source>
        <dbReference type="ARBA" id="ARBA00022777"/>
    </source>
</evidence>
<dbReference type="SUPFAM" id="SSF56112">
    <property type="entry name" value="Protein kinase-like (PK-like)"/>
    <property type="match status" value="1"/>
</dbReference>
<evidence type="ECO:0000256" key="29">
    <source>
        <dbReference type="ARBA" id="ARBA00051243"/>
    </source>
</evidence>
<dbReference type="SUPFAM" id="SSF57184">
    <property type="entry name" value="Growth factor receptor domain"/>
    <property type="match status" value="2"/>
</dbReference>
<dbReference type="Proteomes" id="UP000812440">
    <property type="component" value="Chromosome 8_10"/>
</dbReference>
<feature type="binding site" evidence="30">
    <location>
        <position position="737"/>
    </location>
    <ligand>
        <name>ATP</name>
        <dbReference type="ChEBI" id="CHEBI:30616"/>
    </ligand>
</feature>
<evidence type="ECO:0000256" key="20">
    <source>
        <dbReference type="ARBA" id="ARBA00023163"/>
    </source>
</evidence>
<dbReference type="PROSITE" id="PS00107">
    <property type="entry name" value="PROTEIN_KINASE_ATP"/>
    <property type="match status" value="1"/>
</dbReference>
<keyword evidence="19" id="KW-0010">Activator</keyword>
<keyword evidence="11 30" id="KW-0547">Nucleotide-binding</keyword>
<evidence type="ECO:0000256" key="5">
    <source>
        <dbReference type="ARBA" id="ARBA00011902"/>
    </source>
</evidence>
<evidence type="ECO:0000313" key="34">
    <source>
        <dbReference type="Proteomes" id="UP000812440"/>
    </source>
</evidence>
<dbReference type="FunFam" id="2.10.220.10:FF:000009">
    <property type="entry name" value="Receptor protein-tyrosine kinase"/>
    <property type="match status" value="1"/>
</dbReference>
<accession>A0A8T2JWF0</accession>
<keyword evidence="20" id="KW-0804">Transcription</keyword>
<evidence type="ECO:0000256" key="18">
    <source>
        <dbReference type="ARBA" id="ARBA00023137"/>
    </source>
</evidence>
<evidence type="ECO:0000256" key="3">
    <source>
        <dbReference type="ARBA" id="ARBA00004412"/>
    </source>
</evidence>
<evidence type="ECO:0000256" key="12">
    <source>
        <dbReference type="ARBA" id="ARBA00022753"/>
    </source>
</evidence>
<dbReference type="SMART" id="SM00219">
    <property type="entry name" value="TyrKc"/>
    <property type="match status" value="1"/>
</dbReference>
<proteinExistence type="predicted"/>
<dbReference type="InterPro" id="IPR036941">
    <property type="entry name" value="Rcpt_L-dom_sf"/>
</dbReference>
<keyword evidence="9" id="KW-0808">Transferase</keyword>
<dbReference type="InterPro" id="IPR020635">
    <property type="entry name" value="Tyr_kinase_cat_dom"/>
</dbReference>
<keyword evidence="12" id="KW-0967">Endosome</keyword>
<evidence type="ECO:0000256" key="16">
    <source>
        <dbReference type="ARBA" id="ARBA00023015"/>
    </source>
</evidence>
<feature type="domain" description="Protein kinase" evidence="32">
    <location>
        <begin position="704"/>
        <end position="831"/>
    </location>
</feature>
<dbReference type="FunFam" id="2.10.220.10:FF:000010">
    <property type="entry name" value="Receptor protein-tyrosine kinase"/>
    <property type="match status" value="1"/>
</dbReference>
<dbReference type="Gene3D" id="3.80.20.20">
    <property type="entry name" value="Receptor L-domain"/>
    <property type="match status" value="2"/>
</dbReference>
<evidence type="ECO:0000256" key="31">
    <source>
        <dbReference type="SAM" id="Phobius"/>
    </source>
</evidence>
<keyword evidence="21" id="KW-0675">Receptor</keyword>
<dbReference type="GO" id="GO:0043066">
    <property type="term" value="P:negative regulation of apoptotic process"/>
    <property type="evidence" value="ECO:0007669"/>
    <property type="project" value="TreeGrafter"/>
</dbReference>
<dbReference type="InterPro" id="IPR001245">
    <property type="entry name" value="Ser-Thr/Tyr_kinase_cat_dom"/>
</dbReference>
<keyword evidence="6" id="KW-1003">Cell membrane</keyword>
<evidence type="ECO:0000256" key="7">
    <source>
        <dbReference type="ARBA" id="ARBA00022490"/>
    </source>
</evidence>
<dbReference type="InterPro" id="IPR000494">
    <property type="entry name" value="Rcpt_L-dom"/>
</dbReference>
<dbReference type="EC" id="2.7.10.1" evidence="5"/>
<dbReference type="GO" id="GO:0009925">
    <property type="term" value="C:basal plasma membrane"/>
    <property type="evidence" value="ECO:0007669"/>
    <property type="project" value="TreeGrafter"/>
</dbReference>
<dbReference type="GO" id="GO:0048471">
    <property type="term" value="C:perinuclear region of cytoplasm"/>
    <property type="evidence" value="ECO:0007669"/>
    <property type="project" value="UniProtKB-SubCell"/>
</dbReference>
<evidence type="ECO:0000256" key="1">
    <source>
        <dbReference type="ARBA" id="ARBA00004123"/>
    </source>
</evidence>
<evidence type="ECO:0000256" key="30">
    <source>
        <dbReference type="PROSITE-ProRule" id="PRU10141"/>
    </source>
</evidence>
<dbReference type="GO" id="GO:0043410">
    <property type="term" value="P:positive regulation of MAPK cascade"/>
    <property type="evidence" value="ECO:0007669"/>
    <property type="project" value="TreeGrafter"/>
</dbReference>
<comment type="subcellular location">
    <subcellularLocation>
        <location evidence="2">Cell projection</location>
        <location evidence="2">Ruffle membrane</location>
        <topology evidence="2">Single-pass type I membrane protein</topology>
    </subcellularLocation>
    <subcellularLocation>
        <location evidence="4">Cytoplasm</location>
        <location evidence="4">Perinuclear region</location>
    </subcellularLocation>
    <subcellularLocation>
        <location evidence="3">Early endosome</location>
    </subcellularLocation>
    <subcellularLocation>
        <location evidence="1">Nucleus</location>
    </subcellularLocation>
</comment>
<organism evidence="33 34">
    <name type="scientific">Hymenochirus boettgeri</name>
    <name type="common">Congo dwarf clawed frog</name>
    <dbReference type="NCBI Taxonomy" id="247094"/>
    <lineage>
        <taxon>Eukaryota</taxon>
        <taxon>Metazoa</taxon>
        <taxon>Chordata</taxon>
        <taxon>Craniata</taxon>
        <taxon>Vertebrata</taxon>
        <taxon>Euteleostomi</taxon>
        <taxon>Amphibia</taxon>
        <taxon>Batrachia</taxon>
        <taxon>Anura</taxon>
        <taxon>Pipoidea</taxon>
        <taxon>Pipidae</taxon>
        <taxon>Pipinae</taxon>
        <taxon>Hymenochirus</taxon>
    </lineage>
</organism>
<dbReference type="InterPro" id="IPR000719">
    <property type="entry name" value="Prot_kinase_dom"/>
</dbReference>
<dbReference type="Gene3D" id="3.30.200.20">
    <property type="entry name" value="Phosphorylase Kinase, domain 1"/>
    <property type="match status" value="1"/>
</dbReference>
<sequence>MVLSCIKRVCTGTDMKLLHPFSQKNHFETLSTLYRGCQVVQGNLEITYLKEDDNVSFLQDVKEVQGYVLIARNLLSYVPLEKLRIIRGTQLYQERYALAVLSNSDLGGTTGLRELRMRSLTEILKGGVIMENNTQLCFQQTVNWMDILSQSNTYKGEVILGTSARQCPSCSSLCGSQPSGAPGVCWGEGLENCQTLTSTICDSGCQRCKGNHSTHCCHEQCAAGCTGPKNSDCLACLHVNHSGMCELHCPHLNIYNPETYESLPNNDGRYTFGASCVTTCPYNYLATEVGSCTLFCPQGTQEVILGNEQKCEKCDKQCGEGLYFFSVLWPGMTRWSLKTVQAVNESVIRHFKGCTKIFGSLAFTSESFKHDPNEKGPLTAQDLEVFKSLQEITGYIYIDSWPEELNSLSVFENLRVIRGRTLQNGAYSLVLRNLSISSLGLRSLTEVSSGLVLIEGNQNLCFLESVAWPRLFRNSRQTALKTSNKPQDMCVKEGQMCFSLCDAGECWGPGPSQCVKCKGFLRGYDCVESCNVLDGDRREHINGSRCLPCHPQCFPQNASETCTGPEAYQCVECENYKDGEDCVEKCPSGVKGESFVPIWKFPDKDKFCQLCPENCSHSCNQLDENGCPVIPNSSQTYMIIAVVISICLLIIITISVVVAIQRRKQLRKKQTLKRLLQDELVEPLTPSGAVPNQAQMRILKETELKKMMILGSGAFGTVYKGIWIPDGEDVKIPVAIKVLRENTSPKANKEILDEAYVMAGVGSPYVCRLLGICLTSTVQLVTQLMPYGCLLDYVRENKDRIASRDLLNWCVQIAKVRRGAPYHKTYLLTFV</sequence>
<dbReference type="InterPro" id="IPR017441">
    <property type="entry name" value="Protein_kinase_ATP_BS"/>
</dbReference>
<dbReference type="SMART" id="SM00261">
    <property type="entry name" value="FU"/>
    <property type="match status" value="3"/>
</dbReference>
<dbReference type="Pfam" id="PF07714">
    <property type="entry name" value="PK_Tyr_Ser-Thr"/>
    <property type="match status" value="1"/>
</dbReference>
<evidence type="ECO:0000256" key="24">
    <source>
        <dbReference type="ARBA" id="ARBA00023273"/>
    </source>
</evidence>
<keyword evidence="10 31" id="KW-0812">Transmembrane</keyword>
<dbReference type="GO" id="GO:0032587">
    <property type="term" value="C:ruffle membrane"/>
    <property type="evidence" value="ECO:0007669"/>
    <property type="project" value="UniProtKB-SubCell"/>
</dbReference>
<keyword evidence="7" id="KW-0963">Cytoplasm</keyword>
<dbReference type="GO" id="GO:0043235">
    <property type="term" value="C:receptor complex"/>
    <property type="evidence" value="ECO:0007669"/>
    <property type="project" value="TreeGrafter"/>
</dbReference>
<dbReference type="PANTHER" id="PTHR24416:SF137">
    <property type="entry name" value="RECEPTOR TYROSINE-PROTEIN KINASE ERBB-2"/>
    <property type="match status" value="1"/>
</dbReference>